<sequence>MSETNEPSQENIPNKERDYVRERLSTNAVFVLVYGDKSTIFPLSLELIEHPQQVV</sequence>
<evidence type="ECO:0000313" key="2">
    <source>
        <dbReference type="Proteomes" id="UP000217507"/>
    </source>
</evidence>
<protein>
    <submittedName>
        <fullName evidence="1">Uncharacterized protein</fullName>
    </submittedName>
</protein>
<dbReference type="AlphaFoldDB" id="A0A1Z4KW63"/>
<reference evidence="1 2" key="1">
    <citation type="submission" date="2017-06" db="EMBL/GenBank/DDBJ databases">
        <title>Genome sequencing of cyanobaciteial culture collection at National Institute for Environmental Studies (NIES).</title>
        <authorList>
            <person name="Hirose Y."/>
            <person name="Shimura Y."/>
            <person name="Fujisawa T."/>
            <person name="Nakamura Y."/>
            <person name="Kawachi M."/>
        </authorList>
    </citation>
    <scope>NUCLEOTIDE SEQUENCE [LARGE SCALE GENOMIC DNA]</scope>
    <source>
        <strain evidence="1 2">NIES-23</strain>
        <plasmid evidence="2">Plasmid Plasmid3 dna</plasmid>
    </source>
</reference>
<proteinExistence type="predicted"/>
<keyword evidence="1" id="KW-0614">Plasmid</keyword>
<name>A0A1Z4KW63_ANAVA</name>
<organism evidence="1 2">
    <name type="scientific">Trichormus variabilis NIES-23</name>
    <dbReference type="NCBI Taxonomy" id="1973479"/>
    <lineage>
        <taxon>Bacteria</taxon>
        <taxon>Bacillati</taxon>
        <taxon>Cyanobacteriota</taxon>
        <taxon>Cyanophyceae</taxon>
        <taxon>Nostocales</taxon>
        <taxon>Nostocaceae</taxon>
        <taxon>Trichormus</taxon>
    </lineage>
</organism>
<evidence type="ECO:0000313" key="1">
    <source>
        <dbReference type="EMBL" id="BAY73271.1"/>
    </source>
</evidence>
<accession>A0A1Z4KW63</accession>
<dbReference type="Proteomes" id="UP000217507">
    <property type="component" value="Plasmid Plasmid3 dna"/>
</dbReference>
<dbReference type="EMBL" id="AP018219">
    <property type="protein sequence ID" value="BAY73271.1"/>
    <property type="molecule type" value="Genomic_DNA"/>
</dbReference>
<geneLocation type="plasmid" evidence="1">
    <name>plasmid3</name>
</geneLocation>
<gene>
    <name evidence="1" type="ORF">NIES23_60990</name>
</gene>